<organism evidence="1">
    <name type="scientific">marine metagenome</name>
    <dbReference type="NCBI Taxonomy" id="408172"/>
    <lineage>
        <taxon>unclassified sequences</taxon>
        <taxon>metagenomes</taxon>
        <taxon>ecological metagenomes</taxon>
    </lineage>
</organism>
<evidence type="ECO:0000313" key="1">
    <source>
        <dbReference type="EMBL" id="SVB73850.1"/>
    </source>
</evidence>
<name>A0A382GF59_9ZZZZ</name>
<dbReference type="EMBL" id="UINC01055225">
    <property type="protein sequence ID" value="SVB73850.1"/>
    <property type="molecule type" value="Genomic_DNA"/>
</dbReference>
<sequence>MSTLVSVSFCQYFIVSQRPLFKLLKWEEINSNKILIQKVGPLENTLLSPSGITSFYYSDSDSTEILESEIFPEYSIINFDASRIRFY</sequence>
<proteinExistence type="predicted"/>
<gene>
    <name evidence="1" type="ORF">METZ01_LOCUS226704</name>
</gene>
<feature type="non-terminal residue" evidence="1">
    <location>
        <position position="87"/>
    </location>
</feature>
<protein>
    <submittedName>
        <fullName evidence="1">Uncharacterized protein</fullName>
    </submittedName>
</protein>
<reference evidence="1" key="1">
    <citation type="submission" date="2018-05" db="EMBL/GenBank/DDBJ databases">
        <authorList>
            <person name="Lanie J.A."/>
            <person name="Ng W.-L."/>
            <person name="Kazmierczak K.M."/>
            <person name="Andrzejewski T.M."/>
            <person name="Davidsen T.M."/>
            <person name="Wayne K.J."/>
            <person name="Tettelin H."/>
            <person name="Glass J.I."/>
            <person name="Rusch D."/>
            <person name="Podicherti R."/>
            <person name="Tsui H.-C.T."/>
            <person name="Winkler M.E."/>
        </authorList>
    </citation>
    <scope>NUCLEOTIDE SEQUENCE</scope>
</reference>
<dbReference type="AlphaFoldDB" id="A0A382GF59"/>
<accession>A0A382GF59</accession>